<dbReference type="UniPathway" id="UPA00074">
    <property type="reaction ID" value="UER00126"/>
</dbReference>
<dbReference type="Pfam" id="PF00551">
    <property type="entry name" value="Formyl_trans_N"/>
    <property type="match status" value="1"/>
</dbReference>
<evidence type="ECO:0000313" key="7">
    <source>
        <dbReference type="EMBL" id="KAB6085711.1"/>
    </source>
</evidence>
<organism evidence="8 10">
    <name type="scientific">Bacteroides xylanisolvens</name>
    <dbReference type="NCBI Taxonomy" id="371601"/>
    <lineage>
        <taxon>Bacteria</taxon>
        <taxon>Pseudomonadati</taxon>
        <taxon>Bacteroidota</taxon>
        <taxon>Bacteroidia</taxon>
        <taxon>Bacteroidales</taxon>
        <taxon>Bacteroidaceae</taxon>
        <taxon>Bacteroides</taxon>
    </lineage>
</organism>
<evidence type="ECO:0000259" key="5">
    <source>
        <dbReference type="Pfam" id="PF00551"/>
    </source>
</evidence>
<dbReference type="EMBL" id="WDES01000028">
    <property type="protein sequence ID" value="KAB6085711.1"/>
    <property type="molecule type" value="Genomic_DNA"/>
</dbReference>
<reference evidence="10 11" key="2">
    <citation type="submission" date="2018-08" db="EMBL/GenBank/DDBJ databases">
        <title>A genome reference for cultivated species of the human gut microbiota.</title>
        <authorList>
            <person name="Zou Y."/>
            <person name="Xue W."/>
            <person name="Luo G."/>
        </authorList>
    </citation>
    <scope>NUCLEOTIDE SEQUENCE [LARGE SCALE GENOMIC DNA]</scope>
    <source>
        <strain evidence="9 11">AF38-2</strain>
        <strain evidence="8 10">TF10-34</strain>
    </source>
</reference>
<dbReference type="Proteomes" id="UP000435059">
    <property type="component" value="Unassembled WGS sequence"/>
</dbReference>
<reference evidence="6" key="5">
    <citation type="submission" date="2019-09" db="EMBL/GenBank/DDBJ databases">
        <authorList>
            <person name="Ross B.D."/>
            <person name="Verster A.J."/>
            <person name="Radey M.C."/>
            <person name="Schmidtke D.T."/>
            <person name="Pope C.E."/>
            <person name="Hoffman L.R."/>
            <person name="Hajjar A.M."/>
            <person name="Peterson S.B."/>
            <person name="Borenstein E."/>
            <person name="Mougous J.D."/>
        </authorList>
    </citation>
    <scope>NUCLEOTIDE SEQUENCE</scope>
    <source>
        <strain evidence="6">H204</strain>
    </source>
</reference>
<dbReference type="AlphaFoldDB" id="A0A174G3K4"/>
<dbReference type="GO" id="GO:0006189">
    <property type="term" value="P:'de novo' IMP biosynthetic process"/>
    <property type="evidence" value="ECO:0007669"/>
    <property type="project" value="UniProtKB-UniRule"/>
</dbReference>
<dbReference type="GO" id="GO:0005829">
    <property type="term" value="C:cytosol"/>
    <property type="evidence" value="ECO:0007669"/>
    <property type="project" value="TreeGrafter"/>
</dbReference>
<dbReference type="InterPro" id="IPR004607">
    <property type="entry name" value="GART"/>
</dbReference>
<dbReference type="Gene3D" id="3.40.50.170">
    <property type="entry name" value="Formyl transferase, N-terminal domain"/>
    <property type="match status" value="1"/>
</dbReference>
<dbReference type="GO" id="GO:0004644">
    <property type="term" value="F:phosphoribosylglycinamide formyltransferase activity"/>
    <property type="evidence" value="ECO:0007669"/>
    <property type="project" value="UniProtKB-UniRule"/>
</dbReference>
<evidence type="ECO:0000313" key="11">
    <source>
        <dbReference type="Proteomes" id="UP000284495"/>
    </source>
</evidence>
<reference evidence="7 13" key="4">
    <citation type="journal article" date="2019" name="Nat. Med.">
        <title>A library of human gut bacterial isolates paired with longitudinal multiomics data enables mechanistic microbiome research.</title>
        <authorList>
            <person name="Poyet M."/>
            <person name="Groussin M."/>
            <person name="Gibbons S.M."/>
            <person name="Avila-Pacheco J."/>
            <person name="Jiang X."/>
            <person name="Kearney S.M."/>
            <person name="Perrotta A.R."/>
            <person name="Berdy B."/>
            <person name="Zhao S."/>
            <person name="Lieberman T.D."/>
            <person name="Swanson P.K."/>
            <person name="Smith M."/>
            <person name="Roesemann S."/>
            <person name="Alexander J.E."/>
            <person name="Rich S.A."/>
            <person name="Livny J."/>
            <person name="Vlamakis H."/>
            <person name="Clish C."/>
            <person name="Bullock K."/>
            <person name="Deik A."/>
            <person name="Scott J."/>
            <person name="Pierce K.A."/>
            <person name="Xavier R.J."/>
            <person name="Alm E.J."/>
        </authorList>
    </citation>
    <scope>NUCLEOTIDE SEQUENCE [LARGE SCALE GENOMIC DNA]</scope>
    <source>
        <strain evidence="7 13">BIOML-A74</strain>
    </source>
</reference>
<dbReference type="InterPro" id="IPR036477">
    <property type="entry name" value="Formyl_transf_N_sf"/>
</dbReference>
<evidence type="ECO:0000313" key="10">
    <source>
        <dbReference type="Proteomes" id="UP000261210"/>
    </source>
</evidence>
<dbReference type="EMBL" id="VYQC01000014">
    <property type="protein sequence ID" value="KAA9040041.1"/>
    <property type="molecule type" value="Genomic_DNA"/>
</dbReference>
<dbReference type="CDD" id="cd08645">
    <property type="entry name" value="FMT_core_GART"/>
    <property type="match status" value="1"/>
</dbReference>
<dbReference type="SUPFAM" id="SSF53328">
    <property type="entry name" value="Formyltransferase"/>
    <property type="match status" value="1"/>
</dbReference>
<comment type="similarity">
    <text evidence="4">Belongs to the GART family.</text>
</comment>
<evidence type="ECO:0000313" key="6">
    <source>
        <dbReference type="EMBL" id="KAA9040041.1"/>
    </source>
</evidence>
<evidence type="ECO:0000256" key="4">
    <source>
        <dbReference type="HAMAP-Rule" id="MF_01930"/>
    </source>
</evidence>
<dbReference type="NCBIfam" id="TIGR00639">
    <property type="entry name" value="PurN"/>
    <property type="match status" value="1"/>
</dbReference>
<keyword evidence="3 4" id="KW-0658">Purine biosynthesis</keyword>
<protein>
    <recommendedName>
        <fullName evidence="4">Phosphoribosylglycinamide formyltransferase</fullName>
        <ecNumber evidence="4">2.1.2.2</ecNumber>
    </recommendedName>
    <alternativeName>
        <fullName evidence="4">5'-phosphoribosylglycinamide transformylase</fullName>
    </alternativeName>
    <alternativeName>
        <fullName evidence="4">GAR transformylase</fullName>
        <shortName evidence="4">GART</shortName>
    </alternativeName>
</protein>
<reference evidence="6" key="3">
    <citation type="journal article" date="2019" name="bioRxiv">
        <title>Acquired interbacterial defense systems protect against interspecies antagonism in the human gut microbiome.</title>
        <authorList>
            <person name="Ross B.D."/>
            <person name="Verster A.J."/>
            <person name="Radey M.C."/>
            <person name="Schmidtke D.T."/>
            <person name="Pope C.E."/>
            <person name="Hoffman L.R."/>
            <person name="Hajjar A.M."/>
            <person name="Peterson S.B."/>
            <person name="Borenstein E."/>
            <person name="Mougous J.D."/>
        </authorList>
    </citation>
    <scope>NUCLEOTIDE SEQUENCE</scope>
    <source>
        <strain evidence="6">H204</strain>
    </source>
</reference>
<sequence length="208" mass="23302">MQSFAHFSLFCASKLRVMKKNIAIFASGSGSNAENIIRYFQKNDSVQVSLVLSNKSDAYVLERAHRLGVACNVFPKEDWIAGDEILAILQEYRIDFVVLAGFLVRVPDLLLHAYPDKIINIHPALLPKFGGKGMYGDRVHEAVVAAGEKESGITIHYINEHYDEGNAIFQATCPVLPTDSPDDVAKKVHALEYEHFPQVIEQVLRNKY</sequence>
<dbReference type="InterPro" id="IPR002376">
    <property type="entry name" value="Formyl_transf_N"/>
</dbReference>
<dbReference type="EMBL" id="QROO01000034">
    <property type="protein sequence ID" value="RHL33624.1"/>
    <property type="molecule type" value="Genomic_DNA"/>
</dbReference>
<feature type="active site" description="Proton donor" evidence="4">
    <location>
        <position position="122"/>
    </location>
</feature>
<dbReference type="Proteomes" id="UP000284495">
    <property type="component" value="Unassembled WGS sequence"/>
</dbReference>
<proteinExistence type="inferred from homology"/>
<dbReference type="Proteomes" id="UP000261210">
    <property type="component" value="Unassembled WGS sequence"/>
</dbReference>
<evidence type="ECO:0000256" key="1">
    <source>
        <dbReference type="ARBA" id="ARBA00005054"/>
    </source>
</evidence>
<dbReference type="Proteomes" id="UP000327007">
    <property type="component" value="Unassembled WGS sequence"/>
</dbReference>
<feature type="binding site" evidence="4">
    <location>
        <position position="76"/>
    </location>
    <ligand>
        <name>(6R)-10-formyltetrahydrofolate</name>
        <dbReference type="ChEBI" id="CHEBI:195366"/>
    </ligand>
</feature>
<dbReference type="EC" id="2.1.2.2" evidence="4"/>
<evidence type="ECO:0000313" key="9">
    <source>
        <dbReference type="EMBL" id="RHL33624.1"/>
    </source>
</evidence>
<comment type="caution">
    <text evidence="4">Lacks conserved residue(s) required for the propagation of feature annotation.</text>
</comment>
<comment type="function">
    <text evidence="4">Catalyzes the transfer of a formyl group from 10-formyltetrahydrofolate to 5-phospho-ribosyl-glycinamide (GAR), producing 5-phospho-ribosyl-N-formylglycinamide (FGAR) and tetrahydrofolate.</text>
</comment>
<dbReference type="EMBL" id="QSQU01000010">
    <property type="protein sequence ID" value="RGK63995.1"/>
    <property type="molecule type" value="Genomic_DNA"/>
</dbReference>
<dbReference type="RefSeq" id="WP_055235781.1">
    <property type="nucleotide sequence ID" value="NZ_CP041230.1"/>
</dbReference>
<comment type="caution">
    <text evidence="8">The sequence shown here is derived from an EMBL/GenBank/DDBJ whole genome shotgun (WGS) entry which is preliminary data.</text>
</comment>
<evidence type="ECO:0000313" key="13">
    <source>
        <dbReference type="Proteomes" id="UP000435059"/>
    </source>
</evidence>
<name>A0A174G3K4_9BACE</name>
<feature type="site" description="Raises pKa of active site His" evidence="4">
    <location>
        <position position="163"/>
    </location>
</feature>
<feature type="binding site" evidence="4">
    <location>
        <position position="120"/>
    </location>
    <ligand>
        <name>(6R)-10-formyltetrahydrofolate</name>
        <dbReference type="ChEBI" id="CHEBI:195366"/>
    </ligand>
</feature>
<feature type="binding site" evidence="4">
    <location>
        <begin position="30"/>
        <end position="32"/>
    </location>
    <ligand>
        <name>N(1)-(5-phospho-beta-D-ribosyl)glycinamide</name>
        <dbReference type="ChEBI" id="CHEBI:143788"/>
    </ligand>
</feature>
<evidence type="ECO:0000313" key="12">
    <source>
        <dbReference type="Proteomes" id="UP000327007"/>
    </source>
</evidence>
<accession>A0A174G3K4</accession>
<keyword evidence="2 4" id="KW-0808">Transferase</keyword>
<gene>
    <name evidence="4 8" type="primary">purN</name>
    <name evidence="9" type="ORF">DW027_21455</name>
    <name evidence="8" type="ORF">DXD03_09080</name>
    <name evidence="6" type="ORF">F6S82_20465</name>
    <name evidence="7" type="ORF">GA574_16040</name>
</gene>
<keyword evidence="13" id="KW-1185">Reference proteome</keyword>
<dbReference type="PANTHER" id="PTHR43369:SF2">
    <property type="entry name" value="PHOSPHORIBOSYLGLYCINAMIDE FORMYLTRANSFERASE"/>
    <property type="match status" value="1"/>
</dbReference>
<evidence type="ECO:0000256" key="3">
    <source>
        <dbReference type="ARBA" id="ARBA00022755"/>
    </source>
</evidence>
<comment type="catalytic activity">
    <reaction evidence="4">
        <text>N(1)-(5-phospho-beta-D-ribosyl)glycinamide + (6R)-10-formyltetrahydrofolate = N(2)-formyl-N(1)-(5-phospho-beta-D-ribosyl)glycinamide + (6S)-5,6,7,8-tetrahydrofolate + H(+)</text>
        <dbReference type="Rhea" id="RHEA:15053"/>
        <dbReference type="ChEBI" id="CHEBI:15378"/>
        <dbReference type="ChEBI" id="CHEBI:57453"/>
        <dbReference type="ChEBI" id="CHEBI:143788"/>
        <dbReference type="ChEBI" id="CHEBI:147286"/>
        <dbReference type="ChEBI" id="CHEBI:195366"/>
        <dbReference type="EC" id="2.1.2.2"/>
    </reaction>
</comment>
<evidence type="ECO:0000256" key="2">
    <source>
        <dbReference type="ARBA" id="ARBA00022679"/>
    </source>
</evidence>
<evidence type="ECO:0000313" key="8">
    <source>
        <dbReference type="EMBL" id="RGK63995.1"/>
    </source>
</evidence>
<comment type="pathway">
    <text evidence="1 4">Purine metabolism; IMP biosynthesis via de novo pathway; N(2)-formyl-N(1)-(5-phospho-D-ribosyl)glycinamide from N(1)-(5-phospho-D-ribosyl)glycinamide (10-formyl THF route): step 1/1.</text>
</comment>
<dbReference type="PANTHER" id="PTHR43369">
    <property type="entry name" value="PHOSPHORIBOSYLGLYCINAMIDE FORMYLTRANSFERASE"/>
    <property type="match status" value="1"/>
</dbReference>
<feature type="domain" description="Formyl transferase N-terminal" evidence="5">
    <location>
        <begin position="20"/>
        <end position="200"/>
    </location>
</feature>
<dbReference type="HAMAP" id="MF_01930">
    <property type="entry name" value="PurN"/>
    <property type="match status" value="1"/>
</dbReference>
<reference evidence="12" key="1">
    <citation type="journal article" date="2018" name="J. Anim. Genet.">
        <title>Acquired interbacterial defense systems protect against interspecies antagonism in the human gut microbiome.</title>
        <authorList>
            <person name="Ross B.D."/>
            <person name="Verster A.J."/>
            <person name="Radey M.C."/>
            <person name="Schmidtke D.T."/>
            <person name="Pope C.E."/>
            <person name="Hoffman L.R."/>
            <person name="Hajjar A."/>
            <person name="Peterson S.B."/>
            <person name="Borenstein E."/>
            <person name="Mougous J."/>
        </authorList>
    </citation>
    <scope>NUCLEOTIDE SEQUENCE [LARGE SCALE GENOMIC DNA]</scope>
    <source>
        <strain evidence="12">H204</strain>
    </source>
</reference>